<dbReference type="Proteomes" id="UP000094527">
    <property type="component" value="Unassembled WGS sequence"/>
</dbReference>
<dbReference type="EMBL" id="LJIJ01001429">
    <property type="protein sequence ID" value="ODM91761.1"/>
    <property type="molecule type" value="Genomic_DNA"/>
</dbReference>
<keyword evidence="2" id="KW-1185">Reference proteome</keyword>
<dbReference type="AlphaFoldDB" id="A0A1D2MFR7"/>
<organism evidence="1 2">
    <name type="scientific">Orchesella cincta</name>
    <name type="common">Springtail</name>
    <name type="synonym">Podura cincta</name>
    <dbReference type="NCBI Taxonomy" id="48709"/>
    <lineage>
        <taxon>Eukaryota</taxon>
        <taxon>Metazoa</taxon>
        <taxon>Ecdysozoa</taxon>
        <taxon>Arthropoda</taxon>
        <taxon>Hexapoda</taxon>
        <taxon>Collembola</taxon>
        <taxon>Entomobryomorpha</taxon>
        <taxon>Entomobryoidea</taxon>
        <taxon>Orchesellidae</taxon>
        <taxon>Orchesellinae</taxon>
        <taxon>Orchesella</taxon>
    </lineage>
</organism>
<proteinExistence type="predicted"/>
<protein>
    <submittedName>
        <fullName evidence="1">Uncharacterized protein</fullName>
    </submittedName>
</protein>
<reference evidence="1 2" key="1">
    <citation type="journal article" date="2016" name="Genome Biol. Evol.">
        <title>Gene Family Evolution Reflects Adaptation to Soil Environmental Stressors in the Genome of the Collembolan Orchesella cincta.</title>
        <authorList>
            <person name="Faddeeva-Vakhrusheva A."/>
            <person name="Derks M.F."/>
            <person name="Anvar S.Y."/>
            <person name="Agamennone V."/>
            <person name="Suring W."/>
            <person name="Smit S."/>
            <person name="van Straalen N.M."/>
            <person name="Roelofs D."/>
        </authorList>
    </citation>
    <scope>NUCLEOTIDE SEQUENCE [LARGE SCALE GENOMIC DNA]</scope>
    <source>
        <tissue evidence="1">Mixed pool</tissue>
    </source>
</reference>
<sequence>MEMDIGNWNLKLAAEPGKSERVDRYMIWILEQLVHHILLAQEETGSNVTRSVVIADAENLGFRQHLCSACISTLRRWNSLQPSSALAFLNLIFSPFPISETGPAPQYIVIQTRLDKKTLLR</sequence>
<name>A0A1D2MFR7_ORCCI</name>
<gene>
    <name evidence="1" type="ORF">Ocin01_14926</name>
</gene>
<accession>A0A1D2MFR7</accession>
<feature type="non-terminal residue" evidence="1">
    <location>
        <position position="121"/>
    </location>
</feature>
<evidence type="ECO:0000313" key="2">
    <source>
        <dbReference type="Proteomes" id="UP000094527"/>
    </source>
</evidence>
<dbReference type="SUPFAM" id="SSF52087">
    <property type="entry name" value="CRAL/TRIO domain"/>
    <property type="match status" value="1"/>
</dbReference>
<evidence type="ECO:0000313" key="1">
    <source>
        <dbReference type="EMBL" id="ODM91761.1"/>
    </source>
</evidence>
<comment type="caution">
    <text evidence="1">The sequence shown here is derived from an EMBL/GenBank/DDBJ whole genome shotgun (WGS) entry which is preliminary data.</text>
</comment>
<dbReference type="Gene3D" id="3.40.525.10">
    <property type="entry name" value="CRAL-TRIO lipid binding domain"/>
    <property type="match status" value="1"/>
</dbReference>
<dbReference type="InterPro" id="IPR036865">
    <property type="entry name" value="CRAL-TRIO_dom_sf"/>
</dbReference>